<dbReference type="AlphaFoldDB" id="A0A1T4P1S9"/>
<dbReference type="EMBL" id="FUXA01000010">
    <property type="protein sequence ID" value="SJZ85409.1"/>
    <property type="molecule type" value="Genomic_DNA"/>
</dbReference>
<protein>
    <submittedName>
        <fullName evidence="1">ERF superfamily protein</fullName>
    </submittedName>
</protein>
<name>A0A1T4P1S9_9FIRM</name>
<proteinExistence type="predicted"/>
<reference evidence="1 2" key="1">
    <citation type="submission" date="2017-02" db="EMBL/GenBank/DDBJ databases">
        <authorList>
            <person name="Peterson S.W."/>
        </authorList>
    </citation>
    <scope>NUCLEOTIDE SEQUENCE [LARGE SCALE GENOMIC DNA]</scope>
    <source>
        <strain evidence="1 2">ATCC 17233</strain>
    </source>
</reference>
<dbReference type="RefSeq" id="WP_078787632.1">
    <property type="nucleotide sequence ID" value="NZ_FMTO01000009.1"/>
</dbReference>
<evidence type="ECO:0000313" key="1">
    <source>
        <dbReference type="EMBL" id="SJZ85409.1"/>
    </source>
</evidence>
<dbReference type="InterPro" id="IPR007499">
    <property type="entry name" value="ERF_bacteria_virus"/>
</dbReference>
<accession>A0A1T4P1S9</accession>
<organism evidence="1 2">
    <name type="scientific">Eubacterium ruminantium</name>
    <dbReference type="NCBI Taxonomy" id="42322"/>
    <lineage>
        <taxon>Bacteria</taxon>
        <taxon>Bacillati</taxon>
        <taxon>Bacillota</taxon>
        <taxon>Clostridia</taxon>
        <taxon>Eubacteriales</taxon>
        <taxon>Eubacteriaceae</taxon>
        <taxon>Eubacterium</taxon>
    </lineage>
</organism>
<dbReference type="Pfam" id="PF04404">
    <property type="entry name" value="ERF"/>
    <property type="match status" value="1"/>
</dbReference>
<keyword evidence="2" id="KW-1185">Reference proteome</keyword>
<sequence>MALYEKLKSIQSDLKAPKKQYNAFGKYKYRNCEDIMEAVKPVLKNYNCTLVIQDEVINIGERFYIKAIATLIDAETGETISTSAFAREPDDKKGMDPSQVTGATSSYARKYCLNGMFLIDDTKDSDSTNKGASASVNTELTNIHTEIIKVCTELGGQKNTELMNTLKTFVASGNPRLIKSVDKAKECLETIKKLKK</sequence>
<dbReference type="OrthoDB" id="1625426at2"/>
<gene>
    <name evidence="1" type="ORF">SAMN02745110_01813</name>
</gene>
<dbReference type="Proteomes" id="UP000189857">
    <property type="component" value="Unassembled WGS sequence"/>
</dbReference>
<evidence type="ECO:0000313" key="2">
    <source>
        <dbReference type="Proteomes" id="UP000189857"/>
    </source>
</evidence>